<feature type="disulfide bond" evidence="3">
    <location>
        <begin position="95"/>
        <end position="101"/>
    </location>
</feature>
<dbReference type="InterPro" id="IPR017949">
    <property type="entry name" value="Thaumatin_CS"/>
</dbReference>
<evidence type="ECO:0000313" key="5">
    <source>
        <dbReference type="Proteomes" id="UP001151287"/>
    </source>
</evidence>
<comment type="similarity">
    <text evidence="1">Belongs to the thaumatin family.</text>
</comment>
<sequence>MASNCEYQLSILYFFLSMTFSRGIQVVLVNHCAQSIWPGVQGTGGQPTPNLGGFHLGPMKEAFFDVPFGWSGRVWARQGCFFDTYGNGTCQTGDCGGQLRCNGLGATPPATMVEMAFGTQNSSLNYYDVSLVDGFNIAVLMSPIGGQLGCRVAGCEADLNVCCPSRFEVKSSDGKVVGCMSACLALRTDKYCCTGQYGSPEKCKPTLFSHLFKSICPLAYSFAFDDRTSLNMCKATRYLITFCPPTR</sequence>
<dbReference type="FunFam" id="2.60.110.10:FF:000002">
    <property type="entry name" value="Thaumatin-like protein 1a"/>
    <property type="match status" value="1"/>
</dbReference>
<dbReference type="PANTHER" id="PTHR31048">
    <property type="entry name" value="OS03G0233200 PROTEIN"/>
    <property type="match status" value="1"/>
</dbReference>
<dbReference type="PROSITE" id="PS00316">
    <property type="entry name" value="THAUMATIN_1"/>
    <property type="match status" value="1"/>
</dbReference>
<dbReference type="SUPFAM" id="SSF49870">
    <property type="entry name" value="Osmotin, thaumatin-like protein"/>
    <property type="match status" value="1"/>
</dbReference>
<evidence type="ECO:0008006" key="6">
    <source>
        <dbReference type="Google" id="ProtNLM"/>
    </source>
</evidence>
<feature type="disulfide bond" evidence="3">
    <location>
        <begin position="155"/>
        <end position="216"/>
    </location>
</feature>
<dbReference type="PRINTS" id="PR00347">
    <property type="entry name" value="THAUMATIN"/>
</dbReference>
<protein>
    <recommendedName>
        <fullName evidence="6">Thaumatin-like protein</fullName>
    </recommendedName>
</protein>
<feature type="disulfide bond" evidence="3">
    <location>
        <begin position="193"/>
        <end position="203"/>
    </location>
</feature>
<feature type="disulfide bond" evidence="3">
    <location>
        <begin position="150"/>
        <end position="233"/>
    </location>
</feature>
<proteinExistence type="inferred from homology"/>
<name>A0A9Q0CW35_9POAL</name>
<gene>
    <name evidence="4" type="ORF">LUZ63_000556</name>
</gene>
<feature type="disulfide bond" evidence="3">
    <location>
        <begin position="163"/>
        <end position="179"/>
    </location>
</feature>
<evidence type="ECO:0000256" key="3">
    <source>
        <dbReference type="PIRSR" id="PIRSR002703-1"/>
    </source>
</evidence>
<dbReference type="Proteomes" id="UP001151287">
    <property type="component" value="Unassembled WGS sequence"/>
</dbReference>
<dbReference type="EMBL" id="JAMQYH010000001">
    <property type="protein sequence ID" value="KAJ1700777.1"/>
    <property type="molecule type" value="Genomic_DNA"/>
</dbReference>
<keyword evidence="2 3" id="KW-1015">Disulfide bond</keyword>
<organism evidence="4 5">
    <name type="scientific">Rhynchospora breviuscula</name>
    <dbReference type="NCBI Taxonomy" id="2022672"/>
    <lineage>
        <taxon>Eukaryota</taxon>
        <taxon>Viridiplantae</taxon>
        <taxon>Streptophyta</taxon>
        <taxon>Embryophyta</taxon>
        <taxon>Tracheophyta</taxon>
        <taxon>Spermatophyta</taxon>
        <taxon>Magnoliopsida</taxon>
        <taxon>Liliopsida</taxon>
        <taxon>Poales</taxon>
        <taxon>Cyperaceae</taxon>
        <taxon>Cyperoideae</taxon>
        <taxon>Rhynchosporeae</taxon>
        <taxon>Rhynchospora</taxon>
    </lineage>
</organism>
<dbReference type="InterPro" id="IPR001938">
    <property type="entry name" value="Thaumatin"/>
</dbReference>
<dbReference type="PIRSF" id="PIRSF002703">
    <property type="entry name" value="Thaumatin"/>
    <property type="match status" value="1"/>
</dbReference>
<evidence type="ECO:0000313" key="4">
    <source>
        <dbReference type="EMBL" id="KAJ1700777.1"/>
    </source>
</evidence>
<dbReference type="InterPro" id="IPR037176">
    <property type="entry name" value="Osmotin/thaumatin-like_sf"/>
</dbReference>
<comment type="caution">
    <text evidence="4">The sequence shown here is derived from an EMBL/GenBank/DDBJ whole genome shotgun (WGS) entry which is preliminary data.</text>
</comment>
<feature type="disulfide bond" evidence="3">
    <location>
        <begin position="32"/>
        <end position="243"/>
    </location>
</feature>
<evidence type="ECO:0000256" key="2">
    <source>
        <dbReference type="ARBA" id="ARBA00023157"/>
    </source>
</evidence>
<dbReference type="PROSITE" id="PS51367">
    <property type="entry name" value="THAUMATIN_2"/>
    <property type="match status" value="1"/>
</dbReference>
<dbReference type="AlphaFoldDB" id="A0A9Q0CW35"/>
<dbReference type="Gene3D" id="2.60.110.10">
    <property type="entry name" value="Thaumatin"/>
    <property type="match status" value="1"/>
</dbReference>
<dbReference type="SMART" id="SM00205">
    <property type="entry name" value="THN"/>
    <property type="match status" value="1"/>
</dbReference>
<feature type="disulfide bond" evidence="3">
    <location>
        <begin position="80"/>
        <end position="90"/>
    </location>
</feature>
<accession>A0A9Q0CW35</accession>
<dbReference type="CDD" id="cd09218">
    <property type="entry name" value="TLP-PA"/>
    <property type="match status" value="1"/>
</dbReference>
<feature type="disulfide bond" evidence="3">
    <location>
        <begin position="183"/>
        <end position="192"/>
    </location>
</feature>
<dbReference type="OrthoDB" id="595337at2759"/>
<keyword evidence="5" id="KW-1185">Reference proteome</keyword>
<dbReference type="Pfam" id="PF00314">
    <property type="entry name" value="Thaumatin"/>
    <property type="match status" value="1"/>
</dbReference>
<evidence type="ECO:0000256" key="1">
    <source>
        <dbReference type="ARBA" id="ARBA00010607"/>
    </source>
</evidence>
<reference evidence="4" key="1">
    <citation type="journal article" date="2022" name="Cell">
        <title>Repeat-based holocentromeres influence genome architecture and karyotype evolution.</title>
        <authorList>
            <person name="Hofstatter P.G."/>
            <person name="Thangavel G."/>
            <person name="Lux T."/>
            <person name="Neumann P."/>
            <person name="Vondrak T."/>
            <person name="Novak P."/>
            <person name="Zhang M."/>
            <person name="Costa L."/>
            <person name="Castellani M."/>
            <person name="Scott A."/>
            <person name="Toegelov H."/>
            <person name="Fuchs J."/>
            <person name="Mata-Sucre Y."/>
            <person name="Dias Y."/>
            <person name="Vanzela A.L.L."/>
            <person name="Huettel B."/>
            <person name="Almeida C.C.S."/>
            <person name="Simkova H."/>
            <person name="Souza G."/>
            <person name="Pedrosa-Harand A."/>
            <person name="Macas J."/>
            <person name="Mayer K.F.X."/>
            <person name="Houben A."/>
            <person name="Marques A."/>
        </authorList>
    </citation>
    <scope>NUCLEOTIDE SEQUENCE</scope>
    <source>
        <strain evidence="4">RhyBre1mFocal</strain>
    </source>
</reference>